<comment type="caution">
    <text evidence="1">The sequence shown here is derived from an EMBL/GenBank/DDBJ whole genome shotgun (WGS) entry which is preliminary data.</text>
</comment>
<evidence type="ECO:0000313" key="2">
    <source>
        <dbReference type="Proteomes" id="UP001163846"/>
    </source>
</evidence>
<reference evidence="1" key="1">
    <citation type="submission" date="2022-08" db="EMBL/GenBank/DDBJ databases">
        <authorList>
            <consortium name="DOE Joint Genome Institute"/>
            <person name="Min B."/>
            <person name="Riley R."/>
            <person name="Sierra-Patev S."/>
            <person name="Naranjo-Ortiz M."/>
            <person name="Looney B."/>
            <person name="Konkel Z."/>
            <person name="Slot J.C."/>
            <person name="Sakamoto Y."/>
            <person name="Steenwyk J.L."/>
            <person name="Rokas A."/>
            <person name="Carro J."/>
            <person name="Camarero S."/>
            <person name="Ferreira P."/>
            <person name="Molpeceres G."/>
            <person name="Ruiz-Duenas F.J."/>
            <person name="Serrano A."/>
            <person name="Henrissat B."/>
            <person name="Drula E."/>
            <person name="Hughes K.W."/>
            <person name="Mata J.L."/>
            <person name="Ishikawa N.K."/>
            <person name="Vargas-Isla R."/>
            <person name="Ushijima S."/>
            <person name="Smith C.A."/>
            <person name="Ahrendt S."/>
            <person name="Andreopoulos W."/>
            <person name="He G."/>
            <person name="Labutti K."/>
            <person name="Lipzen A."/>
            <person name="Ng V."/>
            <person name="Sandor L."/>
            <person name="Barry K."/>
            <person name="Martinez A.T."/>
            <person name="Xiao Y."/>
            <person name="Gibbons J.G."/>
            <person name="Terashima K."/>
            <person name="Hibbett D.S."/>
            <person name="Grigoriev I.V."/>
        </authorList>
    </citation>
    <scope>NUCLEOTIDE SEQUENCE</scope>
    <source>
        <strain evidence="1">TFB9207</strain>
    </source>
</reference>
<dbReference type="SUPFAM" id="SSF48403">
    <property type="entry name" value="Ankyrin repeat"/>
    <property type="match status" value="1"/>
</dbReference>
<evidence type="ECO:0000313" key="1">
    <source>
        <dbReference type="EMBL" id="KAJ3830928.1"/>
    </source>
</evidence>
<gene>
    <name evidence="1" type="ORF">F5878DRAFT_668154</name>
</gene>
<protein>
    <recommendedName>
        <fullName evidence="3">Ankyrin</fullName>
    </recommendedName>
</protein>
<dbReference type="EMBL" id="MU808032">
    <property type="protein sequence ID" value="KAJ3830928.1"/>
    <property type="molecule type" value="Genomic_DNA"/>
</dbReference>
<proteinExistence type="predicted"/>
<dbReference type="AlphaFoldDB" id="A0AA38NUM2"/>
<accession>A0AA38NUM2</accession>
<organism evidence="1 2">
    <name type="scientific">Lentinula raphanica</name>
    <dbReference type="NCBI Taxonomy" id="153919"/>
    <lineage>
        <taxon>Eukaryota</taxon>
        <taxon>Fungi</taxon>
        <taxon>Dikarya</taxon>
        <taxon>Basidiomycota</taxon>
        <taxon>Agaricomycotina</taxon>
        <taxon>Agaricomycetes</taxon>
        <taxon>Agaricomycetidae</taxon>
        <taxon>Agaricales</taxon>
        <taxon>Marasmiineae</taxon>
        <taxon>Omphalotaceae</taxon>
        <taxon>Lentinula</taxon>
    </lineage>
</organism>
<dbReference type="Proteomes" id="UP001163846">
    <property type="component" value="Unassembled WGS sequence"/>
</dbReference>
<keyword evidence="2" id="KW-1185">Reference proteome</keyword>
<evidence type="ECO:0008006" key="3">
    <source>
        <dbReference type="Google" id="ProtNLM"/>
    </source>
</evidence>
<dbReference type="InterPro" id="IPR036770">
    <property type="entry name" value="Ankyrin_rpt-contain_sf"/>
</dbReference>
<dbReference type="Gene3D" id="1.25.40.20">
    <property type="entry name" value="Ankyrin repeat-containing domain"/>
    <property type="match status" value="1"/>
</dbReference>
<name>A0AA38NUM2_9AGAR</name>
<sequence length="118" mass="13155">MAQIFLEQASNTFINWTKNFQASVEWRYKTNNIFAENDKLHVTAWFGLRTSAQKLLTNTDTDINTMSGYFGTALQTAAARGHKDTAELLLQLLGSQLAWSTICLVGDVMTSLWTGSVC</sequence>